<dbReference type="InterPro" id="IPR016181">
    <property type="entry name" value="Acyl_CoA_acyltransferase"/>
</dbReference>
<evidence type="ECO:0000256" key="2">
    <source>
        <dbReference type="ARBA" id="ARBA00023315"/>
    </source>
</evidence>
<accession>A0ABY3Z9B3</accession>
<evidence type="ECO:0000256" key="3">
    <source>
        <dbReference type="SAM" id="MobiDB-lite"/>
    </source>
</evidence>
<dbReference type="PANTHER" id="PTHR43877">
    <property type="entry name" value="AMINOALKYLPHOSPHONATE N-ACETYLTRANSFERASE-RELATED-RELATED"/>
    <property type="match status" value="1"/>
</dbReference>
<evidence type="ECO:0000256" key="1">
    <source>
        <dbReference type="ARBA" id="ARBA00022679"/>
    </source>
</evidence>
<dbReference type="InterPro" id="IPR050832">
    <property type="entry name" value="Bact_Acetyltransf"/>
</dbReference>
<dbReference type="EMBL" id="CP094298">
    <property type="protein sequence ID" value="UNZ06368.1"/>
    <property type="molecule type" value="Genomic_DNA"/>
</dbReference>
<dbReference type="PROSITE" id="PS51186">
    <property type="entry name" value="GNAT"/>
    <property type="match status" value="1"/>
</dbReference>
<keyword evidence="2" id="KW-0012">Acyltransferase</keyword>
<keyword evidence="6" id="KW-1185">Reference proteome</keyword>
<dbReference type="SUPFAM" id="SSF55729">
    <property type="entry name" value="Acyl-CoA N-acyltransferases (Nat)"/>
    <property type="match status" value="1"/>
</dbReference>
<dbReference type="InterPro" id="IPR000182">
    <property type="entry name" value="GNAT_dom"/>
</dbReference>
<feature type="domain" description="N-acetyltransferase" evidence="4">
    <location>
        <begin position="34"/>
        <end position="199"/>
    </location>
</feature>
<feature type="region of interest" description="Disordered" evidence="3">
    <location>
        <begin position="1"/>
        <end position="20"/>
    </location>
</feature>
<sequence>MSRDRLTSRGRRMSRGRAVPPHLRHNPRMDMISYRLAEDTDADVTALVALYDGAARWIQSRGIDQWTPGERDAAHFRLRIKQDEVWFAELHGEIVGAWELWWEDLPAWGPRPPEAGYLHRLMVDHDRAPAGTGRAMLSRAEQRIAAAGRPLSRLDCKSGNPRLRPYYESAGYRVVGEQPAKVGSDGSRYTVTLMEKRLLGPGA</sequence>
<proteinExistence type="predicted"/>
<gene>
    <name evidence="5" type="ORF">SRIMR7_29880</name>
</gene>
<dbReference type="Pfam" id="PF13673">
    <property type="entry name" value="Acetyltransf_10"/>
    <property type="match status" value="1"/>
</dbReference>
<keyword evidence="1" id="KW-0808">Transferase</keyword>
<reference evidence="5 6" key="1">
    <citation type="submission" date="2022-03" db="EMBL/GenBank/DDBJ databases">
        <title>Complete genome of Streptomyces rimosus ssp. rimosus R7 (=ATCC 10970).</title>
        <authorList>
            <person name="Beganovic S."/>
            <person name="Ruckert C."/>
            <person name="Busche T."/>
            <person name="Kalinowski J."/>
            <person name="Wittmann C."/>
        </authorList>
    </citation>
    <scope>NUCLEOTIDE SEQUENCE [LARGE SCALE GENOMIC DNA]</scope>
    <source>
        <strain evidence="5 6">R7</strain>
    </source>
</reference>
<evidence type="ECO:0000259" key="4">
    <source>
        <dbReference type="PROSITE" id="PS51186"/>
    </source>
</evidence>
<protein>
    <submittedName>
        <fullName evidence="5">Acetyltransferase (GNAT) family protein</fullName>
    </submittedName>
</protein>
<organism evidence="5 6">
    <name type="scientific">Streptomyces rimosus subsp. rimosus</name>
    <dbReference type="NCBI Taxonomy" id="132474"/>
    <lineage>
        <taxon>Bacteria</taxon>
        <taxon>Bacillati</taxon>
        <taxon>Actinomycetota</taxon>
        <taxon>Actinomycetes</taxon>
        <taxon>Kitasatosporales</taxon>
        <taxon>Streptomycetaceae</taxon>
        <taxon>Streptomyces</taxon>
    </lineage>
</organism>
<evidence type="ECO:0000313" key="6">
    <source>
        <dbReference type="Proteomes" id="UP000829494"/>
    </source>
</evidence>
<dbReference type="Gene3D" id="3.40.630.30">
    <property type="match status" value="1"/>
</dbReference>
<name>A0ABY3Z9B3_STRRM</name>
<evidence type="ECO:0000313" key="5">
    <source>
        <dbReference type="EMBL" id="UNZ06368.1"/>
    </source>
</evidence>
<dbReference type="CDD" id="cd04301">
    <property type="entry name" value="NAT_SF"/>
    <property type="match status" value="1"/>
</dbReference>
<dbReference type="Proteomes" id="UP000829494">
    <property type="component" value="Chromosome"/>
</dbReference>